<protein>
    <submittedName>
        <fullName evidence="1">Broad-specificity NMP kinase</fullName>
    </submittedName>
</protein>
<dbReference type="EMBL" id="FNAD01000012">
    <property type="protein sequence ID" value="SDE08619.1"/>
    <property type="molecule type" value="Genomic_DNA"/>
</dbReference>
<dbReference type="OrthoDB" id="8419617at2"/>
<dbReference type="STRING" id="58114.SAMN05216270_11290"/>
<dbReference type="RefSeq" id="WP_091038669.1">
    <property type="nucleotide sequence ID" value="NZ_FNAD01000012.1"/>
</dbReference>
<accession>A0A1G7A1D3</accession>
<dbReference type="AlphaFoldDB" id="A0A1G7A1D3"/>
<dbReference type="InterPro" id="IPR027417">
    <property type="entry name" value="P-loop_NTPase"/>
</dbReference>
<proteinExistence type="predicted"/>
<keyword evidence="1" id="KW-0418">Kinase</keyword>
<dbReference type="Gene3D" id="3.40.50.300">
    <property type="entry name" value="P-loop containing nucleotide triphosphate hydrolases"/>
    <property type="match status" value="1"/>
</dbReference>
<keyword evidence="2" id="KW-1185">Reference proteome</keyword>
<reference evidence="2" key="1">
    <citation type="submission" date="2016-10" db="EMBL/GenBank/DDBJ databases">
        <authorList>
            <person name="Varghese N."/>
            <person name="Submissions S."/>
        </authorList>
    </citation>
    <scope>NUCLEOTIDE SEQUENCE [LARGE SCALE GENOMIC DNA]</scope>
    <source>
        <strain evidence="2">CGMCC 4.3516</strain>
    </source>
</reference>
<name>A0A1G7A1D3_9ACTN</name>
<organism evidence="1 2">
    <name type="scientific">Glycomyces harbinensis</name>
    <dbReference type="NCBI Taxonomy" id="58114"/>
    <lineage>
        <taxon>Bacteria</taxon>
        <taxon>Bacillati</taxon>
        <taxon>Actinomycetota</taxon>
        <taxon>Actinomycetes</taxon>
        <taxon>Glycomycetales</taxon>
        <taxon>Glycomycetaceae</taxon>
        <taxon>Glycomyces</taxon>
    </lineage>
</organism>
<dbReference type="GO" id="GO:0016301">
    <property type="term" value="F:kinase activity"/>
    <property type="evidence" value="ECO:0007669"/>
    <property type="project" value="UniProtKB-KW"/>
</dbReference>
<evidence type="ECO:0000313" key="2">
    <source>
        <dbReference type="Proteomes" id="UP000198949"/>
    </source>
</evidence>
<dbReference type="Pfam" id="PF13238">
    <property type="entry name" value="AAA_18"/>
    <property type="match status" value="1"/>
</dbReference>
<keyword evidence="1" id="KW-0808">Transferase</keyword>
<gene>
    <name evidence="1" type="ORF">SAMN05216270_11290</name>
</gene>
<sequence>MRTELAPLLAVSGAPGAGKSTVFRELVAVAEGMVVIDIDELLEEGRLLGVLIAAPEAEPIWPAYRRMWRRITDMPRRAGHPVLFFSPDTPSDVDGATAHLLLDCADEVRAGRLQARGWNLDQITLALEDAQVYRAQFEAVVYTDDAEPPEVAERVLEWAKIFAPQ</sequence>
<evidence type="ECO:0000313" key="1">
    <source>
        <dbReference type="EMBL" id="SDE08619.1"/>
    </source>
</evidence>
<dbReference type="Proteomes" id="UP000198949">
    <property type="component" value="Unassembled WGS sequence"/>
</dbReference>
<dbReference type="SUPFAM" id="SSF52540">
    <property type="entry name" value="P-loop containing nucleoside triphosphate hydrolases"/>
    <property type="match status" value="1"/>
</dbReference>